<evidence type="ECO:0000256" key="10">
    <source>
        <dbReference type="ARBA" id="ARBA00023242"/>
    </source>
</evidence>
<feature type="compositionally biased region" description="Polar residues" evidence="12">
    <location>
        <begin position="145"/>
        <end position="155"/>
    </location>
</feature>
<dbReference type="InterPro" id="IPR011006">
    <property type="entry name" value="CheY-like_superfamily"/>
</dbReference>
<feature type="compositionally biased region" description="Low complexity" evidence="12">
    <location>
        <begin position="544"/>
        <end position="557"/>
    </location>
</feature>
<comment type="similarity">
    <text evidence="2">Belongs to the ARR family. Type-B subfamily.</text>
</comment>
<evidence type="ECO:0008006" key="17">
    <source>
        <dbReference type="Google" id="ProtNLM"/>
    </source>
</evidence>
<feature type="modified residue" description="4-aspartylphosphate" evidence="11">
    <location>
        <position position="73"/>
    </location>
</feature>
<dbReference type="CDD" id="cd17584">
    <property type="entry name" value="REC_typeB_ARR-like"/>
    <property type="match status" value="1"/>
</dbReference>
<feature type="region of interest" description="Disordered" evidence="12">
    <location>
        <begin position="538"/>
        <end position="564"/>
    </location>
</feature>
<keyword evidence="8" id="KW-0010">Activator</keyword>
<dbReference type="SMART" id="SM00448">
    <property type="entry name" value="REC"/>
    <property type="match status" value="1"/>
</dbReference>
<dbReference type="PANTHER" id="PTHR43874">
    <property type="entry name" value="TWO-COMPONENT RESPONSE REGULATOR"/>
    <property type="match status" value="1"/>
</dbReference>
<dbReference type="GO" id="GO:0003700">
    <property type="term" value="F:DNA-binding transcription factor activity"/>
    <property type="evidence" value="ECO:0007669"/>
    <property type="project" value="InterPro"/>
</dbReference>
<keyword evidence="4" id="KW-0932">Cytokinin signaling pathway</keyword>
<dbReference type="NCBIfam" id="TIGR01557">
    <property type="entry name" value="myb_SHAQKYF"/>
    <property type="match status" value="1"/>
</dbReference>
<proteinExistence type="inferred from homology"/>
<keyword evidence="16" id="KW-1185">Reference proteome</keyword>
<evidence type="ECO:0000256" key="1">
    <source>
        <dbReference type="ARBA" id="ARBA00004123"/>
    </source>
</evidence>
<dbReference type="AlphaFoldDB" id="A0A7J7GRV5"/>
<accession>A0A7J7GRV5</accession>
<keyword evidence="5" id="KW-0902">Two-component regulatory system</keyword>
<dbReference type="FunFam" id="1.10.10.60:FF:000007">
    <property type="entry name" value="Two-component response regulator"/>
    <property type="match status" value="1"/>
</dbReference>
<evidence type="ECO:0000256" key="8">
    <source>
        <dbReference type="ARBA" id="ARBA00023159"/>
    </source>
</evidence>
<protein>
    <recommendedName>
        <fullName evidence="17">Two-component response regulator</fullName>
    </recommendedName>
</protein>
<keyword evidence="7" id="KW-0238">DNA-binding</keyword>
<feature type="region of interest" description="Disordered" evidence="12">
    <location>
        <begin position="458"/>
        <end position="488"/>
    </location>
</feature>
<dbReference type="Gene3D" id="3.40.50.2300">
    <property type="match status" value="1"/>
</dbReference>
<dbReference type="GO" id="GO:0000160">
    <property type="term" value="P:phosphorelay signal transduction system"/>
    <property type="evidence" value="ECO:0007669"/>
    <property type="project" value="UniProtKB-KW"/>
</dbReference>
<evidence type="ECO:0000256" key="5">
    <source>
        <dbReference type="ARBA" id="ARBA00023012"/>
    </source>
</evidence>
<dbReference type="Proteomes" id="UP000593564">
    <property type="component" value="Unassembled WGS sequence"/>
</dbReference>
<dbReference type="PIRSF" id="PIRSF036392">
    <property type="entry name" value="RR_ARR_type-B"/>
    <property type="match status" value="1"/>
</dbReference>
<evidence type="ECO:0000313" key="16">
    <source>
        <dbReference type="Proteomes" id="UP000593564"/>
    </source>
</evidence>
<organism evidence="15 16">
    <name type="scientific">Camellia sinensis</name>
    <name type="common">Tea plant</name>
    <name type="synonym">Thea sinensis</name>
    <dbReference type="NCBI Taxonomy" id="4442"/>
    <lineage>
        <taxon>Eukaryota</taxon>
        <taxon>Viridiplantae</taxon>
        <taxon>Streptophyta</taxon>
        <taxon>Embryophyta</taxon>
        <taxon>Tracheophyta</taxon>
        <taxon>Spermatophyta</taxon>
        <taxon>Magnoliopsida</taxon>
        <taxon>eudicotyledons</taxon>
        <taxon>Gunneridae</taxon>
        <taxon>Pentapetalae</taxon>
        <taxon>asterids</taxon>
        <taxon>Ericales</taxon>
        <taxon>Theaceae</taxon>
        <taxon>Camellia</taxon>
    </lineage>
</organism>
<evidence type="ECO:0000256" key="12">
    <source>
        <dbReference type="SAM" id="MobiDB-lite"/>
    </source>
</evidence>
<dbReference type="PANTHER" id="PTHR43874:SF205">
    <property type="entry name" value="TWO-COMPONENT RESPONSE REGULATOR ORR23"/>
    <property type="match status" value="1"/>
</dbReference>
<evidence type="ECO:0000256" key="3">
    <source>
        <dbReference type="ARBA" id="ARBA00022553"/>
    </source>
</evidence>
<dbReference type="GO" id="GO:0005634">
    <property type="term" value="C:nucleus"/>
    <property type="evidence" value="ECO:0007669"/>
    <property type="project" value="UniProtKB-SubCell"/>
</dbReference>
<keyword evidence="3 11" id="KW-0597">Phosphoprotein</keyword>
<dbReference type="GO" id="GO:0003677">
    <property type="term" value="F:DNA binding"/>
    <property type="evidence" value="ECO:0007669"/>
    <property type="project" value="UniProtKB-KW"/>
</dbReference>
<evidence type="ECO:0000313" key="15">
    <source>
        <dbReference type="EMBL" id="KAF5942164.1"/>
    </source>
</evidence>
<evidence type="ECO:0000259" key="13">
    <source>
        <dbReference type="PROSITE" id="PS50110"/>
    </source>
</evidence>
<dbReference type="SUPFAM" id="SSF46689">
    <property type="entry name" value="Homeodomain-like"/>
    <property type="match status" value="1"/>
</dbReference>
<dbReference type="InterPro" id="IPR045279">
    <property type="entry name" value="ARR-like"/>
</dbReference>
<feature type="compositionally biased region" description="Gly residues" evidence="12">
    <location>
        <begin position="160"/>
        <end position="169"/>
    </location>
</feature>
<dbReference type="InterPro" id="IPR017053">
    <property type="entry name" value="Response_reg_B-typ_pln"/>
</dbReference>
<dbReference type="InterPro" id="IPR009057">
    <property type="entry name" value="Homeodomain-like_sf"/>
</dbReference>
<evidence type="ECO:0000256" key="11">
    <source>
        <dbReference type="PROSITE-ProRule" id="PRU00169"/>
    </source>
</evidence>
<evidence type="ECO:0000256" key="4">
    <source>
        <dbReference type="ARBA" id="ARBA00022864"/>
    </source>
</evidence>
<dbReference type="SUPFAM" id="SSF52172">
    <property type="entry name" value="CheY-like"/>
    <property type="match status" value="1"/>
</dbReference>
<keyword evidence="9" id="KW-0804">Transcription</keyword>
<comment type="subcellular location">
    <subcellularLocation>
        <location evidence="1">Nucleus</location>
    </subcellularLocation>
</comment>
<evidence type="ECO:0000256" key="7">
    <source>
        <dbReference type="ARBA" id="ARBA00023125"/>
    </source>
</evidence>
<keyword evidence="6" id="KW-0805">Transcription regulation</keyword>
<feature type="compositionally biased region" description="Acidic residues" evidence="12">
    <location>
        <begin position="187"/>
        <end position="200"/>
    </location>
</feature>
<evidence type="ECO:0000256" key="9">
    <source>
        <dbReference type="ARBA" id="ARBA00023163"/>
    </source>
</evidence>
<dbReference type="PROSITE" id="PS51294">
    <property type="entry name" value="HTH_MYB"/>
    <property type="match status" value="1"/>
</dbReference>
<reference evidence="16" key="1">
    <citation type="journal article" date="2020" name="Nat. Commun.">
        <title>Genome assembly of wild tea tree DASZ reveals pedigree and selection history of tea varieties.</title>
        <authorList>
            <person name="Zhang W."/>
            <person name="Zhang Y."/>
            <person name="Qiu H."/>
            <person name="Guo Y."/>
            <person name="Wan H."/>
            <person name="Zhang X."/>
            <person name="Scossa F."/>
            <person name="Alseekh S."/>
            <person name="Zhang Q."/>
            <person name="Wang P."/>
            <person name="Xu L."/>
            <person name="Schmidt M.H."/>
            <person name="Jia X."/>
            <person name="Li D."/>
            <person name="Zhu A."/>
            <person name="Guo F."/>
            <person name="Chen W."/>
            <person name="Ni D."/>
            <person name="Usadel B."/>
            <person name="Fernie A.R."/>
            <person name="Wen W."/>
        </authorList>
    </citation>
    <scope>NUCLEOTIDE SEQUENCE [LARGE SCALE GENOMIC DNA]</scope>
    <source>
        <strain evidence="16">cv. G240</strain>
    </source>
</reference>
<evidence type="ECO:0000256" key="6">
    <source>
        <dbReference type="ARBA" id="ARBA00023015"/>
    </source>
</evidence>
<reference evidence="15 16" key="2">
    <citation type="submission" date="2020-07" db="EMBL/GenBank/DDBJ databases">
        <title>Genome assembly of wild tea tree DASZ reveals pedigree and selection history of tea varieties.</title>
        <authorList>
            <person name="Zhang W."/>
        </authorList>
    </citation>
    <scope>NUCLEOTIDE SEQUENCE [LARGE SCALE GENOMIC DNA]</scope>
    <source>
        <strain evidence="16">cv. G240</strain>
        <tissue evidence="15">Leaf</tissue>
    </source>
</reference>
<sequence length="742" mass="81658">MTIEEIRGHLRDESDKFPVGMRVLAVDDDLTCLRLLDGLLRKCQYHVTTTNQAKMALKMLRENKNRFDLVISDVHMPDMDGFKLLELVGLEMDLPVIMLSANSDPKLVMKGITHGACDYLVKPVRIEELRNIWQHVIRRKKFESKNQNKSSTQDMAHQGNGEGGQGGPTTTGNSDQNGKLNRKRKDEEEEGEENENDSDDPSSQKKPRVVWSIELHRKFVAAVNQLGIEKAVPKRILDLMNVEGITRENVASHLQEQNFPFSFSFSVPLIDHVFLEYVFIIGTNELTLSSCVLQKYRLYLKRISSVATQQANIVAALGGKDSSYMCMSLLDGLGDYRTLSGSGRLSNPALSSYQTGGMLGRLNSPSGMSLRSLSPSSLIQPSHTQNLGNSIAILGKLQPVVSAANQNSSLFQGISTPLELDQLQQSKCTSSHITEFNSGDDATFFTSAGTLSDNRVSVGSSRNSLPGASSNPLILHGNPQQTQGGGVFSNQSALKVNSLNSEPFDAGLSGSNFLDNGRRNENWQSTIHLSKFSSNGLPLSEPFNHNQLPPNNMRNNNSSITPCIQSDFSSTNSISALVEDSRGEIQCQQAGLAGYVVQHRNQAIGQRWGEHKQDYTQNPNNVFSTWNSIIPANGVMGPLSQSLDQNNGFCNRKIDASSVSQSNSRASTFPQFSEIEKSAMDTKMRSNEDYILEQTKSHGGFVHNGYDSLDDLMNAMIKREQNGTGLMDGEFGFDAYSFGSCL</sequence>
<name>A0A7J7GRV5_CAMSI</name>
<feature type="region of interest" description="Disordered" evidence="12">
    <location>
        <begin position="143"/>
        <end position="206"/>
    </location>
</feature>
<dbReference type="InterPro" id="IPR006447">
    <property type="entry name" value="Myb_dom_plants"/>
</dbReference>
<comment type="caution">
    <text evidence="15">The sequence shown here is derived from an EMBL/GenBank/DDBJ whole genome shotgun (WGS) entry which is preliminary data.</text>
</comment>
<feature type="domain" description="Response regulatory" evidence="13">
    <location>
        <begin position="22"/>
        <end position="137"/>
    </location>
</feature>
<evidence type="ECO:0000259" key="14">
    <source>
        <dbReference type="PROSITE" id="PS51294"/>
    </source>
</evidence>
<keyword evidence="10" id="KW-0539">Nucleus</keyword>
<dbReference type="InterPro" id="IPR017930">
    <property type="entry name" value="Myb_dom"/>
</dbReference>
<feature type="domain" description="HTH myb-type" evidence="14">
    <location>
        <begin position="203"/>
        <end position="262"/>
    </location>
</feature>
<dbReference type="GO" id="GO:0009736">
    <property type="term" value="P:cytokinin-activated signaling pathway"/>
    <property type="evidence" value="ECO:0007669"/>
    <property type="project" value="UniProtKB-KW"/>
</dbReference>
<dbReference type="InterPro" id="IPR001789">
    <property type="entry name" value="Sig_transdc_resp-reg_receiver"/>
</dbReference>
<dbReference type="Gene3D" id="1.10.10.60">
    <property type="entry name" value="Homeodomain-like"/>
    <property type="match status" value="1"/>
</dbReference>
<evidence type="ECO:0000256" key="2">
    <source>
        <dbReference type="ARBA" id="ARBA00006015"/>
    </source>
</evidence>
<dbReference type="EMBL" id="JACBKZ010000009">
    <property type="protein sequence ID" value="KAF5942164.1"/>
    <property type="molecule type" value="Genomic_DNA"/>
</dbReference>
<dbReference type="PROSITE" id="PS50110">
    <property type="entry name" value="RESPONSE_REGULATORY"/>
    <property type="match status" value="1"/>
</dbReference>
<dbReference type="Pfam" id="PF00072">
    <property type="entry name" value="Response_reg"/>
    <property type="match status" value="1"/>
</dbReference>
<gene>
    <name evidence="15" type="ORF">HYC85_019806</name>
</gene>